<dbReference type="AlphaFoldDB" id="A0A6M8U9T8"/>
<dbReference type="CDD" id="cd11386">
    <property type="entry name" value="MCP_signal"/>
    <property type="match status" value="1"/>
</dbReference>
<dbReference type="GO" id="GO:0006935">
    <property type="term" value="P:chemotaxis"/>
    <property type="evidence" value="ECO:0007669"/>
    <property type="project" value="UniProtKB-KW"/>
</dbReference>
<evidence type="ECO:0000259" key="14">
    <source>
        <dbReference type="PROSITE" id="PS50885"/>
    </source>
</evidence>
<evidence type="ECO:0000259" key="13">
    <source>
        <dbReference type="PROSITE" id="PS50111"/>
    </source>
</evidence>
<evidence type="ECO:0000256" key="12">
    <source>
        <dbReference type="SAM" id="Phobius"/>
    </source>
</evidence>
<keyword evidence="3" id="KW-0488">Methylation</keyword>
<dbReference type="SUPFAM" id="SSF47170">
    <property type="entry name" value="Aspartate receptor, ligand-binding domain"/>
    <property type="match status" value="1"/>
</dbReference>
<keyword evidence="7 12" id="KW-1133">Transmembrane helix</keyword>
<dbReference type="SMART" id="SM00283">
    <property type="entry name" value="MA"/>
    <property type="match status" value="1"/>
</dbReference>
<dbReference type="InterPro" id="IPR003660">
    <property type="entry name" value="HAMP_dom"/>
</dbReference>
<keyword evidence="9 11" id="KW-0807">Transducer</keyword>
<evidence type="ECO:0000256" key="3">
    <source>
        <dbReference type="ARBA" id="ARBA00022481"/>
    </source>
</evidence>
<evidence type="ECO:0000256" key="8">
    <source>
        <dbReference type="ARBA" id="ARBA00023136"/>
    </source>
</evidence>
<gene>
    <name evidence="15" type="ORF">PMPD1_2575</name>
</gene>
<dbReference type="PRINTS" id="PR00260">
    <property type="entry name" value="CHEMTRNSDUCR"/>
</dbReference>
<feature type="transmembrane region" description="Helical" evidence="12">
    <location>
        <begin position="192"/>
        <end position="211"/>
    </location>
</feature>
<keyword evidence="2" id="KW-1003">Cell membrane</keyword>
<evidence type="ECO:0000256" key="5">
    <source>
        <dbReference type="ARBA" id="ARBA00022519"/>
    </source>
</evidence>
<dbReference type="Pfam" id="PF02203">
    <property type="entry name" value="TarH"/>
    <property type="match status" value="1"/>
</dbReference>
<dbReference type="GO" id="GO:0005886">
    <property type="term" value="C:plasma membrane"/>
    <property type="evidence" value="ECO:0007669"/>
    <property type="project" value="UniProtKB-SubCell"/>
</dbReference>
<keyword evidence="4" id="KW-0145">Chemotaxis</keyword>
<dbReference type="SUPFAM" id="SSF58104">
    <property type="entry name" value="Methyl-accepting chemotaxis protein (MCP) signaling domain"/>
    <property type="match status" value="1"/>
</dbReference>
<dbReference type="Pfam" id="PF00015">
    <property type="entry name" value="MCPsignal"/>
    <property type="match status" value="1"/>
</dbReference>
<dbReference type="InterPro" id="IPR051310">
    <property type="entry name" value="MCP_chemotaxis"/>
</dbReference>
<dbReference type="PANTHER" id="PTHR43531">
    <property type="entry name" value="PROTEIN ICFG"/>
    <property type="match status" value="1"/>
</dbReference>
<evidence type="ECO:0000256" key="7">
    <source>
        <dbReference type="ARBA" id="ARBA00022989"/>
    </source>
</evidence>
<dbReference type="CDD" id="cd19407">
    <property type="entry name" value="Tar_Tsr_sensor"/>
    <property type="match status" value="1"/>
</dbReference>
<dbReference type="InterPro" id="IPR004091">
    <property type="entry name" value="Chemotax_Me-accpt_rcpt_Me-site"/>
</dbReference>
<evidence type="ECO:0000313" key="15">
    <source>
        <dbReference type="EMBL" id="QKJ87516.1"/>
    </source>
</evidence>
<dbReference type="SMART" id="SM00304">
    <property type="entry name" value="HAMP"/>
    <property type="match status" value="1"/>
</dbReference>
<dbReference type="Proteomes" id="UP000505325">
    <property type="component" value="Chromosome"/>
</dbReference>
<dbReference type="CDD" id="cd06225">
    <property type="entry name" value="HAMP"/>
    <property type="match status" value="1"/>
</dbReference>
<dbReference type="InterPro" id="IPR035440">
    <property type="entry name" value="4HB_MCP_dom_sf"/>
</dbReference>
<keyword evidence="16" id="KW-1185">Reference proteome</keyword>
<dbReference type="RefSeq" id="WP_173634453.1">
    <property type="nucleotide sequence ID" value="NZ_CP054212.1"/>
</dbReference>
<organism evidence="15 16">
    <name type="scientific">Paramixta manurensis</name>
    <dbReference type="NCBI Taxonomy" id="2740817"/>
    <lineage>
        <taxon>Bacteria</taxon>
        <taxon>Pseudomonadati</taxon>
        <taxon>Pseudomonadota</taxon>
        <taxon>Gammaproteobacteria</taxon>
        <taxon>Enterobacterales</taxon>
        <taxon>Erwiniaceae</taxon>
        <taxon>Paramixta</taxon>
    </lineage>
</organism>
<feature type="domain" description="Methyl-accepting transducer" evidence="13">
    <location>
        <begin position="273"/>
        <end position="502"/>
    </location>
</feature>
<dbReference type="KEGG" id="pmak:PMPD1_2575"/>
<dbReference type="GO" id="GO:0007165">
    <property type="term" value="P:signal transduction"/>
    <property type="evidence" value="ECO:0007669"/>
    <property type="project" value="UniProtKB-KW"/>
</dbReference>
<feature type="domain" description="HAMP" evidence="14">
    <location>
        <begin position="216"/>
        <end position="268"/>
    </location>
</feature>
<evidence type="ECO:0000256" key="1">
    <source>
        <dbReference type="ARBA" id="ARBA00004429"/>
    </source>
</evidence>
<keyword evidence="8 12" id="KW-0472">Membrane</keyword>
<evidence type="ECO:0000256" key="10">
    <source>
        <dbReference type="ARBA" id="ARBA00029447"/>
    </source>
</evidence>
<comment type="similarity">
    <text evidence="10">Belongs to the methyl-accepting chemotaxis (MCP) protein family.</text>
</comment>
<evidence type="ECO:0000256" key="11">
    <source>
        <dbReference type="PROSITE-ProRule" id="PRU00284"/>
    </source>
</evidence>
<evidence type="ECO:0000256" key="2">
    <source>
        <dbReference type="ARBA" id="ARBA00022475"/>
    </source>
</evidence>
<dbReference type="InterPro" id="IPR003122">
    <property type="entry name" value="Tar_rcpt_lig-bd"/>
</dbReference>
<dbReference type="FunFam" id="1.10.287.950:FF:000001">
    <property type="entry name" value="Methyl-accepting chemotaxis sensory transducer"/>
    <property type="match status" value="1"/>
</dbReference>
<keyword evidence="5" id="KW-0997">Cell inner membrane</keyword>
<comment type="subcellular location">
    <subcellularLocation>
        <location evidence="1">Cell inner membrane</location>
        <topology evidence="1">Multi-pass membrane protein</topology>
    </subcellularLocation>
</comment>
<accession>A0A6M8U9T8</accession>
<protein>
    <submittedName>
        <fullName evidence="15">Methyl-accepting chemotaxis protein I</fullName>
    </submittedName>
</protein>
<reference evidence="15 16" key="1">
    <citation type="submission" date="2020-06" db="EMBL/GenBank/DDBJ databases">
        <title>Genome sequence of Paramixta manurensis strain PD-1.</title>
        <authorList>
            <person name="Lee C.W."/>
            <person name="Kim J."/>
        </authorList>
    </citation>
    <scope>NUCLEOTIDE SEQUENCE [LARGE SCALE GENOMIC DNA]</scope>
    <source>
        <strain evidence="15 16">PD-1</strain>
    </source>
</reference>
<name>A0A6M8U9T8_9GAMM</name>
<dbReference type="Pfam" id="PF00672">
    <property type="entry name" value="HAMP"/>
    <property type="match status" value="1"/>
</dbReference>
<dbReference type="GO" id="GO:0004888">
    <property type="term" value="F:transmembrane signaling receptor activity"/>
    <property type="evidence" value="ECO:0007669"/>
    <property type="project" value="InterPro"/>
</dbReference>
<evidence type="ECO:0000313" key="16">
    <source>
        <dbReference type="Proteomes" id="UP000505325"/>
    </source>
</evidence>
<evidence type="ECO:0000256" key="6">
    <source>
        <dbReference type="ARBA" id="ARBA00022692"/>
    </source>
</evidence>
<evidence type="ECO:0000256" key="9">
    <source>
        <dbReference type="ARBA" id="ARBA00023224"/>
    </source>
</evidence>
<dbReference type="PROSITE" id="PS50111">
    <property type="entry name" value="CHEMOTAXIS_TRANSDUC_2"/>
    <property type="match status" value="1"/>
</dbReference>
<dbReference type="SMART" id="SM00319">
    <property type="entry name" value="TarH"/>
    <property type="match status" value="1"/>
</dbReference>
<dbReference type="Gene3D" id="1.10.287.950">
    <property type="entry name" value="Methyl-accepting chemotaxis protein"/>
    <property type="match status" value="1"/>
</dbReference>
<dbReference type="PROSITE" id="PS50885">
    <property type="entry name" value="HAMP"/>
    <property type="match status" value="1"/>
</dbReference>
<dbReference type="EMBL" id="CP054212">
    <property type="protein sequence ID" value="QKJ87516.1"/>
    <property type="molecule type" value="Genomic_DNA"/>
</dbReference>
<keyword evidence="6 12" id="KW-0812">Transmembrane</keyword>
<evidence type="ECO:0000256" key="4">
    <source>
        <dbReference type="ARBA" id="ARBA00022500"/>
    </source>
</evidence>
<sequence length="559" mass="59511">MFRHIKVVTALVAVLVVFGALQLVSGGLFFNALKGDRENFTLTQQIRHEQSNLNAAWIALLQTRNTLNRAGIRYMLDADNMGTGNTVAELVASAKAQLSVAEKQFADYNAELPGAVKALPHVQAINQQYTILHGALSDLIQMLGAGNLKGFVEQPTQHYQDNFEHAWNNWLQNANALLAAGAQQNATAYHHAMWLLGIVFAVVLVVIALIWSGMHQLLLRPLAATIAHIRHIASGDLTQTITVHGRNEMSQLAASLLHMQQALIRTVSNVRAGSDAIYTGASEISAGNNDLSSRTEQQAASLEETAASMEQLTATVKQNAENARQASQLALSASETAQKGGKVVDGVVKTMSEIAGSSKKIADITGVIDGIAFQTNILALNAAVEAARAGEQGRGFAVVAGEVRNLAQRSAQAAKEIKTLIEDSVNRVDTGSVLVESAGETMMDIVNAVTRVTDIMGEIASASDEQSRGIDQVGQAVTEMDRVTQQNAALVEQSAAAAGALEEQASKLTQAVAVFRMSKEMAASAVNQTIGSKTTLESRPAVPARKVATTVSDDNWETF</sequence>
<dbReference type="InterPro" id="IPR004090">
    <property type="entry name" value="Chemotax_Me-accpt_rcpt"/>
</dbReference>
<dbReference type="Gene3D" id="1.20.120.30">
    <property type="entry name" value="Aspartate receptor, ligand-binding domain"/>
    <property type="match status" value="1"/>
</dbReference>
<dbReference type="PANTHER" id="PTHR43531:SF14">
    <property type="entry name" value="METHYL-ACCEPTING CHEMOTAXIS PROTEIN I-RELATED"/>
    <property type="match status" value="1"/>
</dbReference>
<dbReference type="PROSITE" id="PS00538">
    <property type="entry name" value="CHEMOTAXIS_TRANSDUC_1"/>
    <property type="match status" value="1"/>
</dbReference>
<proteinExistence type="inferred from homology"/>
<dbReference type="InterPro" id="IPR004089">
    <property type="entry name" value="MCPsignal_dom"/>
</dbReference>